<name>A0A0W0R465_9GAMM</name>
<keyword evidence="1" id="KW-0175">Coiled coil</keyword>
<dbReference type="AlphaFoldDB" id="A0A0W0R465"/>
<proteinExistence type="predicted"/>
<dbReference type="EMBL" id="LR134421">
    <property type="protein sequence ID" value="VEH85263.1"/>
    <property type="molecule type" value="Genomic_DNA"/>
</dbReference>
<keyword evidence="3" id="KW-0614">Plasmid</keyword>
<sequence length="983" mass="111240">MFRSISAKKLLSEYNREQYRQFLINEAVHLSLVEPSAVPGIGASKRRVIFDKFISHPDSKHTVKLISHNDAPQALLWQTEASVLRKAVRYGVINTHALTSRVIGKLGEYRLITINRITKGMISNSYKIKEKLLDLYQDRFEALQEIECLINRDVGINKITKSIKNYIKKLQDLKDNLEISFQDIKEFDLQLCETLHSDLAADIKRATEYLGSLEKIHRVREATNAKGKNSLLQFIRKQMMFGLYELQGINQDLTFNQKRPFALTRGMLNDCIEDARKEIEDYRPHLCNAISPNHQGIFSQNATDLITYNFTEDGLSPQREREVLTAISFIEGWDRVIFNRDNQPQVCNGGEVEDLDVIHSTRWKVYRSFSVFLKSIGQYCFNIVSGIFFKTYPLEVETWQNKDFHLDSARLQQFASPNQPLWKKPFKFFTQIINVIKDLLYGVEDFRDDLVIRMPGEIINDWEATTPLSPLDDILKELSDDLILMHSKEESRLQKILAECGYAYQDRELPAQSKYACIDYPLNADEENDPLLSITKGINAFANIFLHNLFAKDPFGGCVFTTGYALGVAAIFKPAETASLLGSRYVNWISNLSYSMASSKEGAAIAGGSTQGQFFAAAWDTFLHGSSANTMKTLYKVGEDPLTVGAYISAAYSLGYVLTNGIAGHPIPWLGHHLKEDLGRVPELGYPFIGAKFAILLYEGLSSEIQEKNYLVLTIDPTLLNTDKQELTRLQLARWLCQHASDLPKMDPKKLFTLYRHLEIYFSEKDSKSLKKILYPEEQHSIAFQIFSNPLSYIPAILRVFIALVLSTIAKIQHRENSLAPIKRSLISLGDKLKKDGVKLLLFGGEILYLGYSFSASIIKLISFISAITIGRICSNLNFNLGHSFHHFFASVHLFFKSMGEYLFPFNVIKSVGVPHPNHTIQQIENSYTKLLKQAMSPLNRKAPLPGGSPLVPKEKDTADADIASSACVESETVSNYSNGLTL</sequence>
<feature type="coiled-coil region" evidence="1">
    <location>
        <begin position="156"/>
        <end position="183"/>
    </location>
</feature>
<gene>
    <name evidence="2" type="ORF">Lade_0491</name>
    <name evidence="3" type="ORF">NCTC12735_00889</name>
</gene>
<accession>A0A0W0R465</accession>
<protein>
    <submittedName>
        <fullName evidence="2">Uncharacterized protein</fullName>
    </submittedName>
</protein>
<dbReference type="OrthoDB" id="5630399at2"/>
<keyword evidence="4" id="KW-1185">Reference proteome</keyword>
<dbReference type="PATRIC" id="fig|45056.6.peg.511"/>
<dbReference type="RefSeq" id="WP_058461563.1">
    <property type="nucleotide sequence ID" value="NZ_CAAAHS010000004.1"/>
</dbReference>
<evidence type="ECO:0000313" key="5">
    <source>
        <dbReference type="Proteomes" id="UP000281170"/>
    </source>
</evidence>
<evidence type="ECO:0000313" key="4">
    <source>
        <dbReference type="Proteomes" id="UP000054859"/>
    </source>
</evidence>
<evidence type="ECO:0000256" key="1">
    <source>
        <dbReference type="SAM" id="Coils"/>
    </source>
</evidence>
<geneLocation type="plasmid" evidence="3 5">
    <name>12</name>
</geneLocation>
<dbReference type="EMBL" id="LNKA01000001">
    <property type="protein sequence ID" value="KTC65833.1"/>
    <property type="molecule type" value="Genomic_DNA"/>
</dbReference>
<dbReference type="KEGG" id="ladl:NCTC12735_00889"/>
<organism evidence="2 4">
    <name type="scientific">Legionella adelaidensis</name>
    <dbReference type="NCBI Taxonomy" id="45056"/>
    <lineage>
        <taxon>Bacteria</taxon>
        <taxon>Pseudomonadati</taxon>
        <taxon>Pseudomonadota</taxon>
        <taxon>Gammaproteobacteria</taxon>
        <taxon>Legionellales</taxon>
        <taxon>Legionellaceae</taxon>
        <taxon>Legionella</taxon>
    </lineage>
</organism>
<reference evidence="3 5" key="2">
    <citation type="submission" date="2018-12" db="EMBL/GenBank/DDBJ databases">
        <authorList>
            <consortium name="Pathogen Informatics"/>
        </authorList>
    </citation>
    <scope>NUCLEOTIDE SEQUENCE [LARGE SCALE GENOMIC DNA]</scope>
    <source>
        <strain evidence="3 5">NCTC12735</strain>
        <plasmid evidence="5">12</plasmid>
    </source>
</reference>
<reference evidence="2 4" key="1">
    <citation type="submission" date="2015-11" db="EMBL/GenBank/DDBJ databases">
        <title>Identification of large and diverse effector repertoires of 38 Legionella species.</title>
        <authorList>
            <person name="Burstein D."/>
            <person name="Amaro F."/>
            <person name="Zusman T."/>
            <person name="Lifshitz Z."/>
            <person name="Cohen O."/>
            <person name="Gilbert J.A."/>
            <person name="Pupko T."/>
            <person name="Shuman H.A."/>
            <person name="Segal G."/>
        </authorList>
    </citation>
    <scope>NUCLEOTIDE SEQUENCE [LARGE SCALE GENOMIC DNA]</scope>
    <source>
        <strain evidence="2 4">1762-AUS-E</strain>
    </source>
</reference>
<dbReference type="Proteomes" id="UP000281170">
    <property type="component" value="Plasmid 12"/>
</dbReference>
<dbReference type="Proteomes" id="UP000054859">
    <property type="component" value="Unassembled WGS sequence"/>
</dbReference>
<evidence type="ECO:0000313" key="3">
    <source>
        <dbReference type="EMBL" id="VEH85263.1"/>
    </source>
</evidence>
<dbReference type="STRING" id="45056.Lade_0491"/>
<evidence type="ECO:0000313" key="2">
    <source>
        <dbReference type="EMBL" id="KTC65833.1"/>
    </source>
</evidence>